<sequence length="326" mass="34897">MSARSVSVVPIQVPEALVASLVEWHGADGRVWADGLPALAAASADRWGLRLDGPPAHGVVGLVLPVRRADGSRAVLKLQRVDAETAGEPLALRAWNGRGAVRLLDHDPATGSMLLERLDPARSLLALPDDRAATRVIADLLAELTTCQAPPGLRTLAEIADGMLAEVPAARERLAGEADRRLLADLAAALHEVRPEPGDRLLHWDLHYGNVLAPPAPDPRAPWLAIDPKPLAGDPCFELLPALGNRWSDLTATGDLPRALRLRFDLLTDRLALDRPRAVRWTLARVLQNVLWDIADGESVIDGTHRTIAEALSGSRGGSGITRAGR</sequence>
<dbReference type="Proteomes" id="UP001432222">
    <property type="component" value="Chromosome"/>
</dbReference>
<proteinExistence type="predicted"/>
<reference evidence="1" key="1">
    <citation type="submission" date="2022-10" db="EMBL/GenBank/DDBJ databases">
        <title>The complete genomes of actinobacterial strains from the NBC collection.</title>
        <authorList>
            <person name="Joergensen T.S."/>
            <person name="Alvarez Arevalo M."/>
            <person name="Sterndorff E.B."/>
            <person name="Faurdal D."/>
            <person name="Vuksanovic O."/>
            <person name="Mourched A.-S."/>
            <person name="Charusanti P."/>
            <person name="Shaw S."/>
            <person name="Blin K."/>
            <person name="Weber T."/>
        </authorList>
    </citation>
    <scope>NUCLEOTIDE SEQUENCE</scope>
    <source>
        <strain evidence="1">NBC_00222</strain>
    </source>
</reference>
<dbReference type="EMBL" id="CP108110">
    <property type="protein sequence ID" value="WUQ88666.1"/>
    <property type="molecule type" value="Genomic_DNA"/>
</dbReference>
<protein>
    <submittedName>
        <fullName evidence="1">Aminoglycoside phosphotransferase family protein</fullName>
    </submittedName>
</protein>
<dbReference type="InterPro" id="IPR011009">
    <property type="entry name" value="Kinase-like_dom_sf"/>
</dbReference>
<evidence type="ECO:0000313" key="1">
    <source>
        <dbReference type="EMBL" id="WUQ88666.1"/>
    </source>
</evidence>
<dbReference type="InterPro" id="IPR006748">
    <property type="entry name" value="NH2Glyco/OHUrea_AB-resist_kin"/>
</dbReference>
<evidence type="ECO:0000313" key="2">
    <source>
        <dbReference type="Proteomes" id="UP001432222"/>
    </source>
</evidence>
<dbReference type="Pfam" id="PF04655">
    <property type="entry name" value="APH_6_hur"/>
    <property type="match status" value="1"/>
</dbReference>
<name>A0ABZ1UEH3_9ACTN</name>
<keyword evidence="2" id="KW-1185">Reference proteome</keyword>
<dbReference type="SUPFAM" id="SSF56112">
    <property type="entry name" value="Protein kinase-like (PK-like)"/>
    <property type="match status" value="1"/>
</dbReference>
<gene>
    <name evidence="1" type="ORF">OHA16_06650</name>
</gene>
<organism evidence="1 2">
    <name type="scientific">Kitasatospora purpeofusca</name>
    <dbReference type="NCBI Taxonomy" id="67352"/>
    <lineage>
        <taxon>Bacteria</taxon>
        <taxon>Bacillati</taxon>
        <taxon>Actinomycetota</taxon>
        <taxon>Actinomycetes</taxon>
        <taxon>Kitasatosporales</taxon>
        <taxon>Streptomycetaceae</taxon>
        <taxon>Kitasatospora</taxon>
    </lineage>
</organism>
<accession>A0ABZ1UEH3</accession>